<organism evidence="1 2">
    <name type="scientific">Panagrolaimus sp. JU765</name>
    <dbReference type="NCBI Taxonomy" id="591449"/>
    <lineage>
        <taxon>Eukaryota</taxon>
        <taxon>Metazoa</taxon>
        <taxon>Ecdysozoa</taxon>
        <taxon>Nematoda</taxon>
        <taxon>Chromadorea</taxon>
        <taxon>Rhabditida</taxon>
        <taxon>Tylenchina</taxon>
        <taxon>Panagrolaimomorpha</taxon>
        <taxon>Panagrolaimoidea</taxon>
        <taxon>Panagrolaimidae</taxon>
        <taxon>Panagrolaimus</taxon>
    </lineage>
</organism>
<reference evidence="2" key="1">
    <citation type="submission" date="2022-11" db="UniProtKB">
        <authorList>
            <consortium name="WormBaseParasite"/>
        </authorList>
    </citation>
    <scope>IDENTIFICATION</scope>
</reference>
<name>A0AC34QC29_9BILA</name>
<dbReference type="Proteomes" id="UP000887576">
    <property type="component" value="Unplaced"/>
</dbReference>
<sequence length="732" mass="84597">MGASSSTVTAGIKNQVNNKSNAIYQLADMTGNGELAMIAKEALRSNDVTKLDQKIQEKVRPFLYNDGEGKMIPIHEVIAQRHKERKGTDFTPVGLLPTANQKFICWRLDGRGAVGETLLHVCFLSGLLEHMKLLAQRLIFNFPKIINDFYICDEYYGETALHMGIVNENLEIIRFLLKCGADVSQRCSGNFFTCDDQKNSREDKWDSEHVILSRHTHLYMGEYPLSFAACLSQVACFRMLCAHGADPNWQDSNLNTVLHICTIRDNWLMFELGLSQGANLHIMNRLGLTPLTLAAYLAKKQMFEHIVEVEREVHWTYGGVMSAAYPLEHLDSIEPSTGKVNRNSALAIVVYGNRSEHLCLLPGLLEQLVHQKWETYGHNVLFRQLAIFFAYFLLVFVCFLLRPTPSERYAKKEVLICILNVPKINYQKLTPRSMFYAILNVAVVICAALYLLQMRAHIKNVGRAMYFLSLSGFPAKAIFLVSCALMIFSFILRLFCQDELEDIVWLITVLLTAIKFLFYGRGFKIVGPFVLMLYKIIIRDLSRFFIIYCIFVVGFSQSFYIIFLGYRRSDKTFNIQEEGTIMYNTGETFVRMFLMSLTEFSVLFEQLEQCELRVIGKIMFMVYMLLVTMLLINLLIAMMTNTYTEISANSLEWLRQWSAIIMMMEQSFDPKTRMHYQQMYSIPMEDNKRIGLLLKHRISEEEQENVRNLRHAKRRKFKEDKRKGFNPYGKTK</sequence>
<accession>A0AC34QC29</accession>
<protein>
    <submittedName>
        <fullName evidence="2">Ion transport domain-containing protein</fullName>
    </submittedName>
</protein>
<evidence type="ECO:0000313" key="2">
    <source>
        <dbReference type="WBParaSite" id="JU765_v2.g14879.t1"/>
    </source>
</evidence>
<dbReference type="WBParaSite" id="JU765_v2.g14879.t1">
    <property type="protein sequence ID" value="JU765_v2.g14879.t1"/>
    <property type="gene ID" value="JU765_v2.g14879"/>
</dbReference>
<proteinExistence type="predicted"/>
<evidence type="ECO:0000313" key="1">
    <source>
        <dbReference type="Proteomes" id="UP000887576"/>
    </source>
</evidence>